<dbReference type="SUPFAM" id="SSF53822">
    <property type="entry name" value="Periplasmic binding protein-like I"/>
    <property type="match status" value="1"/>
</dbReference>
<evidence type="ECO:0000256" key="1">
    <source>
        <dbReference type="ARBA" id="ARBA00010062"/>
    </source>
</evidence>
<reference evidence="6 7" key="1">
    <citation type="submission" date="2016-10" db="EMBL/GenBank/DDBJ databases">
        <authorList>
            <person name="de Groot N.N."/>
        </authorList>
    </citation>
    <scope>NUCLEOTIDE SEQUENCE [LARGE SCALE GENOMIC DNA]</scope>
    <source>
        <strain evidence="6 7">CGMCC 4.6858</strain>
    </source>
</reference>
<keyword evidence="2 4" id="KW-0732">Signal</keyword>
<evidence type="ECO:0000313" key="7">
    <source>
        <dbReference type="Proteomes" id="UP000199034"/>
    </source>
</evidence>
<organism evidence="6 7">
    <name type="scientific">Nocardioides lianchengensis</name>
    <dbReference type="NCBI Taxonomy" id="1045774"/>
    <lineage>
        <taxon>Bacteria</taxon>
        <taxon>Bacillati</taxon>
        <taxon>Actinomycetota</taxon>
        <taxon>Actinomycetes</taxon>
        <taxon>Propionibacteriales</taxon>
        <taxon>Nocardioidaceae</taxon>
        <taxon>Nocardioides</taxon>
    </lineage>
</organism>
<gene>
    <name evidence="6" type="ORF">SAMN05421872_11460</name>
</gene>
<feature type="signal peptide" evidence="4">
    <location>
        <begin position="1"/>
        <end position="24"/>
    </location>
</feature>
<dbReference type="Proteomes" id="UP000199034">
    <property type="component" value="Unassembled WGS sequence"/>
</dbReference>
<dbReference type="Pfam" id="PF13458">
    <property type="entry name" value="Peripla_BP_6"/>
    <property type="match status" value="1"/>
</dbReference>
<accession>A0A1G6ZV40</accession>
<evidence type="ECO:0000256" key="2">
    <source>
        <dbReference type="ARBA" id="ARBA00022729"/>
    </source>
</evidence>
<keyword evidence="7" id="KW-1185">Reference proteome</keyword>
<feature type="region of interest" description="Disordered" evidence="3">
    <location>
        <begin position="25"/>
        <end position="73"/>
    </location>
</feature>
<evidence type="ECO:0000256" key="4">
    <source>
        <dbReference type="SAM" id="SignalP"/>
    </source>
</evidence>
<dbReference type="InterPro" id="IPR028082">
    <property type="entry name" value="Peripla_BP_I"/>
</dbReference>
<dbReference type="OrthoDB" id="4365763at2"/>
<evidence type="ECO:0000313" key="6">
    <source>
        <dbReference type="EMBL" id="SDE06422.1"/>
    </source>
</evidence>
<dbReference type="STRING" id="1045774.SAMN05421872_11460"/>
<proteinExistence type="inferred from homology"/>
<evidence type="ECO:0000256" key="3">
    <source>
        <dbReference type="SAM" id="MobiDB-lite"/>
    </source>
</evidence>
<dbReference type="Gene3D" id="3.40.50.2300">
    <property type="match status" value="2"/>
</dbReference>
<feature type="compositionally biased region" description="Low complexity" evidence="3">
    <location>
        <begin position="31"/>
        <end position="41"/>
    </location>
</feature>
<dbReference type="EMBL" id="FMZM01000014">
    <property type="protein sequence ID" value="SDE06422.1"/>
    <property type="molecule type" value="Genomic_DNA"/>
</dbReference>
<comment type="similarity">
    <text evidence="1">Belongs to the leucine-binding protein family.</text>
</comment>
<feature type="domain" description="Leucine-binding protein" evidence="5">
    <location>
        <begin position="90"/>
        <end position="415"/>
    </location>
</feature>
<evidence type="ECO:0000259" key="5">
    <source>
        <dbReference type="Pfam" id="PF13458"/>
    </source>
</evidence>
<sequence length="468" mass="49511">MRHQRLVRAGAAAASILLLVPACSSDRDSADPGGDDSSAAPKAELPTDTFGDLESPCGEGDASGATEQGVTDDSITIGYGDDKGFSATPGLNQEMGDAMDAFIQWCNGLGGINGREIVGNRYDAAIFNTAQVMKESCSQDFMLVGQGFGLDENAEPDRIKCKMPTVSGFTISPAASMGPMHYQAVPGPVDEFNPSTQQILMDNYPEFAKTGMVNSDSPAVAQGLLRYFGNFEAVGADADDCGVSLKSAGGDNYRAIVQKYKECGVTALFSFTPPSPPLYSFLEAAKVEGLDLTFATEATWYNEAVSDANVGDLTEGVKVGMQFQPFENADEVPAVADYLSIMDEFGGVKALLGMQTASSFLLWAQVAKDCGSDLTRQCMVDGLSKVTSWTGGGLHAESNPGDNRTPICGILTEVKGKTYEQIVPEAKGEYFCVDKARPGTEAELGGIELTDDRIATKYLTDDVLTPSS</sequence>
<protein>
    <submittedName>
        <fullName evidence="6">ABC-type branched-chain amino acid transport system, substrate-binding protein</fullName>
    </submittedName>
</protein>
<name>A0A1G6ZV40_9ACTN</name>
<dbReference type="RefSeq" id="WP_090860421.1">
    <property type="nucleotide sequence ID" value="NZ_FMZM01000014.1"/>
</dbReference>
<dbReference type="AlphaFoldDB" id="A0A1G6ZV40"/>
<feature type="chain" id="PRO_5044283020" evidence="4">
    <location>
        <begin position="25"/>
        <end position="468"/>
    </location>
</feature>
<dbReference type="InterPro" id="IPR028081">
    <property type="entry name" value="Leu-bd"/>
</dbReference>